<name>A0A540W0B4_9ACTN</name>
<feature type="chain" id="PRO_5021711211" description="Secreted protein" evidence="2">
    <location>
        <begin position="25"/>
        <end position="299"/>
    </location>
</feature>
<dbReference type="EMBL" id="VIGB01000003">
    <property type="protein sequence ID" value="TQF02459.1"/>
    <property type="molecule type" value="Genomic_DNA"/>
</dbReference>
<evidence type="ECO:0000256" key="2">
    <source>
        <dbReference type="SAM" id="SignalP"/>
    </source>
</evidence>
<organism evidence="3 4">
    <name type="scientific">Kitasatospora acidiphila</name>
    <dbReference type="NCBI Taxonomy" id="2567942"/>
    <lineage>
        <taxon>Bacteria</taxon>
        <taxon>Bacillati</taxon>
        <taxon>Actinomycetota</taxon>
        <taxon>Actinomycetes</taxon>
        <taxon>Kitasatosporales</taxon>
        <taxon>Streptomycetaceae</taxon>
        <taxon>Kitasatospora</taxon>
    </lineage>
</organism>
<evidence type="ECO:0000256" key="1">
    <source>
        <dbReference type="SAM" id="MobiDB-lite"/>
    </source>
</evidence>
<dbReference type="Proteomes" id="UP000319103">
    <property type="component" value="Unassembled WGS sequence"/>
</dbReference>
<dbReference type="AlphaFoldDB" id="A0A540W0B4"/>
<keyword evidence="2" id="KW-0732">Signal</keyword>
<reference evidence="3 4" key="1">
    <citation type="submission" date="2019-06" db="EMBL/GenBank/DDBJ databases">
        <title>Description of Kitasatospora acidophila sp. nov. isolated from pine grove soil, and reclassification of Streptomyces novaecaesareae to Kitasatospora novaeceasareae comb. nov.</title>
        <authorList>
            <person name="Kim M.J."/>
        </authorList>
    </citation>
    <scope>NUCLEOTIDE SEQUENCE [LARGE SCALE GENOMIC DNA]</scope>
    <source>
        <strain evidence="3 4">MMS16-CNU292</strain>
    </source>
</reference>
<gene>
    <name evidence="3" type="ORF">E6W39_09470</name>
</gene>
<evidence type="ECO:0000313" key="3">
    <source>
        <dbReference type="EMBL" id="TQF02459.1"/>
    </source>
</evidence>
<dbReference type="PROSITE" id="PS51257">
    <property type="entry name" value="PROKAR_LIPOPROTEIN"/>
    <property type="match status" value="1"/>
</dbReference>
<sequence length="299" mass="30932">MNLRRTLTLSAAATALALTLTACGSSGHAMPMNSTPSAPGSSLPGSSMPGMDMSGPDTDGLSDTLDGYHLTGLPGTLPAGQDSAVTFRITGPDGKPVTAFATEQTKQLHFYAIRGDLTGFQHLHPSLAPDGTWTAPVSALQSGSWRFFTTFTPSSGPGAGKGYVLSGTATVGGQQQTVPLPAPTASVTTPDGYQVTAGTPGGHLMAGMEHQLTVTISKDGKPVTDLQPYLETYAHLTAFHAGDQAFAHLHPQTAVNGDHGGPELTFHAELPKPGDWRLFLQFQTGGRLHTAALTMTAEG</sequence>
<feature type="signal peptide" evidence="2">
    <location>
        <begin position="1"/>
        <end position="24"/>
    </location>
</feature>
<accession>A0A540W0B4</accession>
<keyword evidence="4" id="KW-1185">Reference proteome</keyword>
<feature type="region of interest" description="Disordered" evidence="1">
    <location>
        <begin position="30"/>
        <end position="67"/>
    </location>
</feature>
<proteinExistence type="predicted"/>
<dbReference type="RefSeq" id="WP_141633153.1">
    <property type="nucleotide sequence ID" value="NZ_VIGB01000003.1"/>
</dbReference>
<comment type="caution">
    <text evidence="3">The sequence shown here is derived from an EMBL/GenBank/DDBJ whole genome shotgun (WGS) entry which is preliminary data.</text>
</comment>
<feature type="compositionally biased region" description="Low complexity" evidence="1">
    <location>
        <begin position="34"/>
        <end position="56"/>
    </location>
</feature>
<protein>
    <recommendedName>
        <fullName evidence="5">Secreted protein</fullName>
    </recommendedName>
</protein>
<dbReference type="OrthoDB" id="128043at2"/>
<evidence type="ECO:0000313" key="4">
    <source>
        <dbReference type="Proteomes" id="UP000319103"/>
    </source>
</evidence>
<evidence type="ECO:0008006" key="5">
    <source>
        <dbReference type="Google" id="ProtNLM"/>
    </source>
</evidence>